<dbReference type="PANTHER" id="PTHR43664">
    <property type="entry name" value="MONOAMINE OXIDASE-RELATED"/>
    <property type="match status" value="1"/>
</dbReference>
<dbReference type="InterPro" id="IPR002539">
    <property type="entry name" value="MaoC-like_dom"/>
</dbReference>
<organism evidence="2">
    <name type="scientific">Pseudomonas solani</name>
    <dbReference type="NCBI Taxonomy" id="2731552"/>
    <lineage>
        <taxon>Bacteria</taxon>
        <taxon>Pseudomonadati</taxon>
        <taxon>Pseudomonadota</taxon>
        <taxon>Gammaproteobacteria</taxon>
        <taxon>Pseudomonadales</taxon>
        <taxon>Pseudomonadaceae</taxon>
        <taxon>Pseudomonas</taxon>
    </lineage>
</organism>
<reference evidence="2" key="1">
    <citation type="submission" date="2023-08" db="EMBL/GenBank/DDBJ databases">
        <title>Increased levels of nutrients transform a symbiont into a lethal pathobiont.</title>
        <authorList>
            <person name="Lachnit T."/>
            <person name="Ulrich L."/>
            <person name="Willmer F.M."/>
            <person name="Hasenbein T."/>
            <person name="Steiner L.X."/>
            <person name="Wolters M."/>
            <person name="Herbst E.M."/>
            <person name="Deines P."/>
        </authorList>
    </citation>
    <scope>NUCLEOTIDE SEQUENCE</scope>
    <source>
        <strain evidence="2">T3</strain>
    </source>
</reference>
<protein>
    <submittedName>
        <fullName evidence="2">MaoC family dehydratase</fullName>
    </submittedName>
</protein>
<dbReference type="InterPro" id="IPR029069">
    <property type="entry name" value="HotDog_dom_sf"/>
</dbReference>
<dbReference type="AlphaFoldDB" id="A0AAU7YAE1"/>
<dbReference type="CDD" id="cd03454">
    <property type="entry name" value="YdeM"/>
    <property type="match status" value="1"/>
</dbReference>
<dbReference type="PANTHER" id="PTHR43664:SF1">
    <property type="entry name" value="BETA-METHYLMALYL-COA DEHYDRATASE"/>
    <property type="match status" value="1"/>
</dbReference>
<dbReference type="SUPFAM" id="SSF54637">
    <property type="entry name" value="Thioesterase/thiol ester dehydrase-isomerase"/>
    <property type="match status" value="1"/>
</dbReference>
<evidence type="ECO:0000313" key="2">
    <source>
        <dbReference type="EMBL" id="XBY66693.1"/>
    </source>
</evidence>
<evidence type="ECO:0000259" key="1">
    <source>
        <dbReference type="Pfam" id="PF01575"/>
    </source>
</evidence>
<dbReference type="EMBL" id="CP158373">
    <property type="protein sequence ID" value="XBY66693.1"/>
    <property type="molecule type" value="Genomic_DNA"/>
</dbReference>
<dbReference type="Pfam" id="PF01575">
    <property type="entry name" value="MaoC_dehydratas"/>
    <property type="match status" value="1"/>
</dbReference>
<proteinExistence type="predicted"/>
<sequence>MTMDAANRPERLYLDDLAVGDQFTSGTHALDAEQIVQFASQFDPQPFHLDAEAAQGSFFQGLAASGWHTTALTMRLIVKSMHFAKGVIGAGAEVSWPQPTRPGDVLKVTSTIIEIIPSRSKADRGIVILECITSNQQEQVLQRMVTKVLCFRKES</sequence>
<dbReference type="InterPro" id="IPR052342">
    <property type="entry name" value="MCH/BMMD"/>
</dbReference>
<gene>
    <name evidence="2" type="ORF">ABS648_13290</name>
</gene>
<accession>A0AAU7YAE1</accession>
<dbReference type="Gene3D" id="3.10.129.10">
    <property type="entry name" value="Hotdog Thioesterase"/>
    <property type="match status" value="1"/>
</dbReference>
<feature type="domain" description="MaoC-like" evidence="1">
    <location>
        <begin position="29"/>
        <end position="116"/>
    </location>
</feature>
<name>A0AAU7YAE1_9PSED</name>